<gene>
    <name evidence="2" type="ORF">GYMLUDRAFT_779227</name>
</gene>
<reference evidence="2 3" key="1">
    <citation type="submission" date="2014-04" db="EMBL/GenBank/DDBJ databases">
        <title>Evolutionary Origins and Diversification of the Mycorrhizal Mutualists.</title>
        <authorList>
            <consortium name="DOE Joint Genome Institute"/>
            <consortium name="Mycorrhizal Genomics Consortium"/>
            <person name="Kohler A."/>
            <person name="Kuo A."/>
            <person name="Nagy L.G."/>
            <person name="Floudas D."/>
            <person name="Copeland A."/>
            <person name="Barry K.W."/>
            <person name="Cichocki N."/>
            <person name="Veneault-Fourrey C."/>
            <person name="LaButti K."/>
            <person name="Lindquist E.A."/>
            <person name="Lipzen A."/>
            <person name="Lundell T."/>
            <person name="Morin E."/>
            <person name="Murat C."/>
            <person name="Riley R."/>
            <person name="Ohm R."/>
            <person name="Sun H."/>
            <person name="Tunlid A."/>
            <person name="Henrissat B."/>
            <person name="Grigoriev I.V."/>
            <person name="Hibbett D.S."/>
            <person name="Martin F."/>
        </authorList>
    </citation>
    <scope>NUCLEOTIDE SEQUENCE [LARGE SCALE GENOMIC DNA]</scope>
    <source>
        <strain evidence="2 3">FD-317 M1</strain>
    </source>
</reference>
<dbReference type="HOGENOM" id="CLU_2097154_0_0_1"/>
<evidence type="ECO:0000256" key="1">
    <source>
        <dbReference type="SAM" id="SignalP"/>
    </source>
</evidence>
<sequence length="116" mass="12588">MVPRHSRFLYLAFAITMFQTLIPSVFALSIPSEIILESFDSKSDPFLLPPQLAMVSASDDEKASGRLMFLAQLPEGRDAVPGHPSAPAPYGTACLNSQLSEPSRTSVIIVPDRLEA</sequence>
<keyword evidence="1" id="KW-0732">Signal</keyword>
<dbReference type="Proteomes" id="UP000053593">
    <property type="component" value="Unassembled WGS sequence"/>
</dbReference>
<evidence type="ECO:0000313" key="3">
    <source>
        <dbReference type="Proteomes" id="UP000053593"/>
    </source>
</evidence>
<organism evidence="2 3">
    <name type="scientific">Collybiopsis luxurians FD-317 M1</name>
    <dbReference type="NCBI Taxonomy" id="944289"/>
    <lineage>
        <taxon>Eukaryota</taxon>
        <taxon>Fungi</taxon>
        <taxon>Dikarya</taxon>
        <taxon>Basidiomycota</taxon>
        <taxon>Agaricomycotina</taxon>
        <taxon>Agaricomycetes</taxon>
        <taxon>Agaricomycetidae</taxon>
        <taxon>Agaricales</taxon>
        <taxon>Marasmiineae</taxon>
        <taxon>Omphalotaceae</taxon>
        <taxon>Collybiopsis</taxon>
        <taxon>Collybiopsis luxurians</taxon>
    </lineage>
</organism>
<protein>
    <submittedName>
        <fullName evidence="2">Uncharacterized protein</fullName>
    </submittedName>
</protein>
<dbReference type="AlphaFoldDB" id="A0A0D0C2T0"/>
<proteinExistence type="predicted"/>
<feature type="chain" id="PRO_5002208458" evidence="1">
    <location>
        <begin position="28"/>
        <end position="116"/>
    </location>
</feature>
<accession>A0A0D0C2T0</accession>
<name>A0A0D0C2T0_9AGAR</name>
<dbReference type="EMBL" id="KN834796">
    <property type="protein sequence ID" value="KIK56609.1"/>
    <property type="molecule type" value="Genomic_DNA"/>
</dbReference>
<feature type="signal peptide" evidence="1">
    <location>
        <begin position="1"/>
        <end position="27"/>
    </location>
</feature>
<keyword evidence="3" id="KW-1185">Reference proteome</keyword>
<evidence type="ECO:0000313" key="2">
    <source>
        <dbReference type="EMBL" id="KIK56609.1"/>
    </source>
</evidence>